<dbReference type="PANTHER" id="PTHR37422:SF17">
    <property type="entry name" value="O-ANTIGEN LIGASE"/>
    <property type="match status" value="1"/>
</dbReference>
<evidence type="ECO:0000259" key="6">
    <source>
        <dbReference type="Pfam" id="PF04932"/>
    </source>
</evidence>
<keyword evidence="7" id="KW-0436">Ligase</keyword>
<evidence type="ECO:0000256" key="5">
    <source>
        <dbReference type="SAM" id="Phobius"/>
    </source>
</evidence>
<evidence type="ECO:0000313" key="7">
    <source>
        <dbReference type="EMBL" id="OIR19156.1"/>
    </source>
</evidence>
<dbReference type="InterPro" id="IPR051533">
    <property type="entry name" value="WaaL-like"/>
</dbReference>
<organism evidence="7">
    <name type="scientific">mine drainage metagenome</name>
    <dbReference type="NCBI Taxonomy" id="410659"/>
    <lineage>
        <taxon>unclassified sequences</taxon>
        <taxon>metagenomes</taxon>
        <taxon>ecological metagenomes</taxon>
    </lineage>
</organism>
<reference evidence="7" key="1">
    <citation type="submission" date="2016-10" db="EMBL/GenBank/DDBJ databases">
        <title>Sequence of Gallionella enrichment culture.</title>
        <authorList>
            <person name="Poehlein A."/>
            <person name="Muehling M."/>
            <person name="Daniel R."/>
        </authorList>
    </citation>
    <scope>NUCLEOTIDE SEQUENCE</scope>
</reference>
<feature type="transmembrane region" description="Helical" evidence="5">
    <location>
        <begin position="65"/>
        <end position="86"/>
    </location>
</feature>
<evidence type="ECO:0000256" key="4">
    <source>
        <dbReference type="ARBA" id="ARBA00023136"/>
    </source>
</evidence>
<sequence length="422" mass="46071">MILARQRYLAYVEMAVMALLLMYPGLMLAVQGGMNGVFLLTLLLALAVWLIRPSGVSAVVWQHEFTLYTASMFGMSAAIFISQTHLQAYTAHPYDAASRYWLGIPVFLLLSRLHPKIFATLQTGFPVAAIVGLLMAQNLGVSYGNRTGISRLDLIHYGDFELILGVMSLFSIDWFGRDGLPLRMLKGLGFIAGVSASFVSGTRGGWLAIPVFIAIFIYFKTARISWKMLVMTAFAGIIAIALAYFGSATFQQRTNELIHDVSVFNQGSRDTSTGIRWQLYKAAAEIFSRHPVFGVGLEGFALEMNPMVEAGKITPLAAELGRGEVHNDILSKAAGMGIFGLAAMLAIYFVPFGLFWRAAASASGQVRRSGILGITFVSGFFVFGLTVEFLNLTMSTAFYSFTVAVLLAACYNIHNEVVHKIA</sequence>
<proteinExistence type="predicted"/>
<gene>
    <name evidence="7" type="primary">rfaL_1</name>
    <name evidence="7" type="ORF">GALL_00350</name>
</gene>
<feature type="domain" description="O-antigen ligase-related" evidence="6">
    <location>
        <begin position="189"/>
        <end position="344"/>
    </location>
</feature>
<comment type="caution">
    <text evidence="7">The sequence shown here is derived from an EMBL/GenBank/DDBJ whole genome shotgun (WGS) entry which is preliminary data.</text>
</comment>
<feature type="transmembrane region" description="Helical" evidence="5">
    <location>
        <begin position="117"/>
        <end position="136"/>
    </location>
</feature>
<evidence type="ECO:0000256" key="1">
    <source>
        <dbReference type="ARBA" id="ARBA00004141"/>
    </source>
</evidence>
<feature type="transmembrane region" description="Helical" evidence="5">
    <location>
        <begin position="36"/>
        <end position="53"/>
    </location>
</feature>
<dbReference type="GO" id="GO:0016874">
    <property type="term" value="F:ligase activity"/>
    <property type="evidence" value="ECO:0007669"/>
    <property type="project" value="UniProtKB-KW"/>
</dbReference>
<feature type="transmembrane region" description="Helical" evidence="5">
    <location>
        <begin position="188"/>
        <end position="219"/>
    </location>
</feature>
<keyword evidence="4 5" id="KW-0472">Membrane</keyword>
<dbReference type="Pfam" id="PF04932">
    <property type="entry name" value="Wzy_C"/>
    <property type="match status" value="1"/>
</dbReference>
<dbReference type="GO" id="GO:0016020">
    <property type="term" value="C:membrane"/>
    <property type="evidence" value="ECO:0007669"/>
    <property type="project" value="UniProtKB-SubCell"/>
</dbReference>
<feature type="transmembrane region" description="Helical" evidence="5">
    <location>
        <begin position="338"/>
        <end position="359"/>
    </location>
</feature>
<feature type="transmembrane region" description="Helical" evidence="5">
    <location>
        <begin position="371"/>
        <end position="390"/>
    </location>
</feature>
<protein>
    <submittedName>
        <fullName evidence="7">O-antigen ligase</fullName>
    </submittedName>
</protein>
<feature type="transmembrane region" description="Helical" evidence="5">
    <location>
        <begin position="226"/>
        <end position="245"/>
    </location>
</feature>
<feature type="transmembrane region" description="Helical" evidence="5">
    <location>
        <begin position="9"/>
        <end position="30"/>
    </location>
</feature>
<dbReference type="AlphaFoldDB" id="A0A1J5TZD3"/>
<feature type="transmembrane region" description="Helical" evidence="5">
    <location>
        <begin position="157"/>
        <end position="176"/>
    </location>
</feature>
<keyword evidence="2 5" id="KW-0812">Transmembrane</keyword>
<dbReference type="InterPro" id="IPR007016">
    <property type="entry name" value="O-antigen_ligase-rel_domated"/>
</dbReference>
<evidence type="ECO:0000256" key="2">
    <source>
        <dbReference type="ARBA" id="ARBA00022692"/>
    </source>
</evidence>
<feature type="transmembrane region" description="Helical" evidence="5">
    <location>
        <begin position="396"/>
        <end position="414"/>
    </location>
</feature>
<evidence type="ECO:0000256" key="3">
    <source>
        <dbReference type="ARBA" id="ARBA00022989"/>
    </source>
</evidence>
<comment type="subcellular location">
    <subcellularLocation>
        <location evidence="1">Membrane</location>
        <topology evidence="1">Multi-pass membrane protein</topology>
    </subcellularLocation>
</comment>
<dbReference type="EMBL" id="MLJW01000001">
    <property type="protein sequence ID" value="OIR19156.1"/>
    <property type="molecule type" value="Genomic_DNA"/>
</dbReference>
<accession>A0A1J5TZD3</accession>
<keyword evidence="3 5" id="KW-1133">Transmembrane helix</keyword>
<name>A0A1J5TZD3_9ZZZZ</name>
<dbReference type="PANTHER" id="PTHR37422">
    <property type="entry name" value="TEICHURONIC ACID BIOSYNTHESIS PROTEIN TUAE"/>
    <property type="match status" value="1"/>
</dbReference>